<organism evidence="3 4">
    <name type="scientific">Cellulophaga baltica</name>
    <dbReference type="NCBI Taxonomy" id="76594"/>
    <lineage>
        <taxon>Bacteria</taxon>
        <taxon>Pseudomonadati</taxon>
        <taxon>Bacteroidota</taxon>
        <taxon>Flavobacteriia</taxon>
        <taxon>Flavobacteriales</taxon>
        <taxon>Flavobacteriaceae</taxon>
        <taxon>Cellulophaga</taxon>
    </lineage>
</organism>
<dbReference type="Proteomes" id="UP000182114">
    <property type="component" value="Unassembled WGS sequence"/>
</dbReference>
<evidence type="ECO:0000259" key="2">
    <source>
        <dbReference type="Pfam" id="PF04366"/>
    </source>
</evidence>
<dbReference type="CDD" id="cd11524">
    <property type="entry name" value="SYLF"/>
    <property type="match status" value="1"/>
</dbReference>
<gene>
    <name evidence="3" type="ORF">SAMN04487992_10247</name>
</gene>
<dbReference type="AlphaFoldDB" id="A0A1G7E2K7"/>
<feature type="signal peptide" evidence="1">
    <location>
        <begin position="1"/>
        <end position="21"/>
    </location>
</feature>
<keyword evidence="4" id="KW-1185">Reference proteome</keyword>
<evidence type="ECO:0000313" key="4">
    <source>
        <dbReference type="Proteomes" id="UP000182114"/>
    </source>
</evidence>
<dbReference type="InterPro" id="IPR007461">
    <property type="entry name" value="Ysc84_actin-binding"/>
</dbReference>
<dbReference type="eggNOG" id="COG2930">
    <property type="taxonomic scope" value="Bacteria"/>
</dbReference>
<feature type="chain" id="PRO_5010190371" evidence="1">
    <location>
        <begin position="22"/>
        <end position="182"/>
    </location>
</feature>
<dbReference type="EMBL" id="FNBD01000002">
    <property type="protein sequence ID" value="SDE57872.1"/>
    <property type="molecule type" value="Genomic_DNA"/>
</dbReference>
<proteinExistence type="predicted"/>
<protein>
    <submittedName>
        <fullName evidence="3">Lipid-binding SYLF domain-containing protein</fullName>
    </submittedName>
</protein>
<evidence type="ECO:0000313" key="3">
    <source>
        <dbReference type="EMBL" id="SDE57872.1"/>
    </source>
</evidence>
<keyword evidence="1" id="KW-0732">Signal</keyword>
<name>A0A1G7E2K7_9FLAO</name>
<dbReference type="RefSeq" id="WP_074537406.1">
    <property type="nucleotide sequence ID" value="NZ_FNBD01000002.1"/>
</dbReference>
<dbReference type="Pfam" id="PF04366">
    <property type="entry name" value="Ysc84"/>
    <property type="match status" value="1"/>
</dbReference>
<reference evidence="4" key="1">
    <citation type="submission" date="2016-10" db="EMBL/GenBank/DDBJ databases">
        <authorList>
            <person name="Varghese N."/>
            <person name="Submissions S."/>
        </authorList>
    </citation>
    <scope>NUCLEOTIDE SEQUENCE [LARGE SCALE GENOMIC DNA]</scope>
    <source>
        <strain evidence="4">DSM 24729</strain>
    </source>
</reference>
<sequence>MKTLKTILLGAILFTTFSGFSQTEKEAKIMKDAEKVKMKMVKTDKGLKTFMDNSTAYVIFPNVGEGALIIGGASGNGVVYENGKPVGLADLKKVDIGLQAGGQALSEIIFFETEEALAKFKDDELTFSAEASAVVLESGASKNANYSDGVVVFAMPKAGVMADLSVGGQRLSYDSFDDRSDK</sequence>
<feature type="domain" description="Ysc84 actin-binding" evidence="2">
    <location>
        <begin position="93"/>
        <end position="174"/>
    </location>
</feature>
<evidence type="ECO:0000256" key="1">
    <source>
        <dbReference type="SAM" id="SignalP"/>
    </source>
</evidence>
<accession>A0A1G7E2K7</accession>